<accession>A0A9N7UJG6</accession>
<name>A0A9N7UJG6_PLEPL</name>
<reference evidence="1" key="1">
    <citation type="submission" date="2020-03" db="EMBL/GenBank/DDBJ databases">
        <authorList>
            <person name="Weist P."/>
        </authorList>
    </citation>
    <scope>NUCLEOTIDE SEQUENCE</scope>
</reference>
<gene>
    <name evidence="1" type="ORF">PLEPLA_LOCUS21389</name>
</gene>
<dbReference type="EMBL" id="CADEAL010001551">
    <property type="protein sequence ID" value="CAB1433299.1"/>
    <property type="molecule type" value="Genomic_DNA"/>
</dbReference>
<keyword evidence="2" id="KW-1185">Reference proteome</keyword>
<evidence type="ECO:0000313" key="2">
    <source>
        <dbReference type="Proteomes" id="UP001153269"/>
    </source>
</evidence>
<proteinExistence type="predicted"/>
<dbReference type="Proteomes" id="UP001153269">
    <property type="component" value="Unassembled WGS sequence"/>
</dbReference>
<protein>
    <submittedName>
        <fullName evidence="1">Uncharacterized protein</fullName>
    </submittedName>
</protein>
<comment type="caution">
    <text evidence="1">The sequence shown here is derived from an EMBL/GenBank/DDBJ whole genome shotgun (WGS) entry which is preliminary data.</text>
</comment>
<organism evidence="1 2">
    <name type="scientific">Pleuronectes platessa</name>
    <name type="common">European plaice</name>
    <dbReference type="NCBI Taxonomy" id="8262"/>
    <lineage>
        <taxon>Eukaryota</taxon>
        <taxon>Metazoa</taxon>
        <taxon>Chordata</taxon>
        <taxon>Craniata</taxon>
        <taxon>Vertebrata</taxon>
        <taxon>Euteleostomi</taxon>
        <taxon>Actinopterygii</taxon>
        <taxon>Neopterygii</taxon>
        <taxon>Teleostei</taxon>
        <taxon>Neoteleostei</taxon>
        <taxon>Acanthomorphata</taxon>
        <taxon>Carangaria</taxon>
        <taxon>Pleuronectiformes</taxon>
        <taxon>Pleuronectoidei</taxon>
        <taxon>Pleuronectidae</taxon>
        <taxon>Pleuronectes</taxon>
    </lineage>
</organism>
<dbReference type="AlphaFoldDB" id="A0A9N7UJG6"/>
<evidence type="ECO:0000313" key="1">
    <source>
        <dbReference type="EMBL" id="CAB1433299.1"/>
    </source>
</evidence>
<sequence>MIPLRCSPEEGKAGAEIPSSLLSDLYGSMFETTQRATGSGRRMSQLSSYDNVKMTAESMGSSACEGKAKPLISHDKGGRREWPWRCDSQTWLSDYRLQLRRRSVHASAVFFPVSTQHSMAVCFVMSRDQGVKGSGHGSLFAHWKESNTNSPIPIGSSAFIVLFGPSSSSLSHTIKFCTAK</sequence>